<evidence type="ECO:0000256" key="11">
    <source>
        <dbReference type="SAM" id="Phobius"/>
    </source>
</evidence>
<feature type="transmembrane region" description="Helical" evidence="11">
    <location>
        <begin position="265"/>
        <end position="287"/>
    </location>
</feature>
<feature type="transmembrane region" description="Helical" evidence="11">
    <location>
        <begin position="121"/>
        <end position="142"/>
    </location>
</feature>
<evidence type="ECO:0000256" key="10">
    <source>
        <dbReference type="ARBA" id="ARBA00023303"/>
    </source>
</evidence>
<evidence type="ECO:0000256" key="1">
    <source>
        <dbReference type="ARBA" id="ARBA00004651"/>
    </source>
</evidence>
<dbReference type="AlphaFoldDB" id="A0A1D1UWJ9"/>
<evidence type="ECO:0000256" key="4">
    <source>
        <dbReference type="ARBA" id="ARBA00022475"/>
    </source>
</evidence>
<feature type="transmembrane region" description="Helical" evidence="11">
    <location>
        <begin position="376"/>
        <end position="394"/>
    </location>
</feature>
<dbReference type="EMBL" id="BDGG01000002">
    <property type="protein sequence ID" value="GAU92825.1"/>
    <property type="molecule type" value="Genomic_DNA"/>
</dbReference>
<keyword evidence="7 11" id="KW-1133">Transmembrane helix</keyword>
<evidence type="ECO:0000256" key="3">
    <source>
        <dbReference type="ARBA" id="ARBA00022448"/>
    </source>
</evidence>
<dbReference type="OrthoDB" id="6429739at2759"/>
<feature type="transmembrane region" description="Helical" evidence="11">
    <location>
        <begin position="94"/>
        <end position="115"/>
    </location>
</feature>
<feature type="transmembrane region" description="Helical" evidence="11">
    <location>
        <begin position="614"/>
        <end position="636"/>
    </location>
</feature>
<evidence type="ECO:0000256" key="6">
    <source>
        <dbReference type="ARBA" id="ARBA00022781"/>
    </source>
</evidence>
<dbReference type="PANTHER" id="PTHR21522:SF32">
    <property type="entry name" value="OTOPETRIN-2"/>
    <property type="match status" value="1"/>
</dbReference>
<comment type="similarity">
    <text evidence="2">Belongs to the otopetrin family.</text>
</comment>
<feature type="transmembrane region" description="Helical" evidence="11">
    <location>
        <begin position="542"/>
        <end position="564"/>
    </location>
</feature>
<dbReference type="PANTHER" id="PTHR21522">
    <property type="entry name" value="PROTON CHANNEL OTOP"/>
    <property type="match status" value="1"/>
</dbReference>
<dbReference type="Proteomes" id="UP000186922">
    <property type="component" value="Unassembled WGS sequence"/>
</dbReference>
<comment type="caution">
    <text evidence="12">The sequence shown here is derived from an EMBL/GenBank/DDBJ whole genome shotgun (WGS) entry which is preliminary data.</text>
</comment>
<keyword evidence="4" id="KW-1003">Cell membrane</keyword>
<name>A0A1D1UWJ9_RAMVA</name>
<dbReference type="GO" id="GO:0005886">
    <property type="term" value="C:plasma membrane"/>
    <property type="evidence" value="ECO:0007669"/>
    <property type="project" value="UniProtKB-SubCell"/>
</dbReference>
<dbReference type="GO" id="GO:0015252">
    <property type="term" value="F:proton channel activity"/>
    <property type="evidence" value="ECO:0007669"/>
    <property type="project" value="InterPro"/>
</dbReference>
<evidence type="ECO:0000256" key="5">
    <source>
        <dbReference type="ARBA" id="ARBA00022692"/>
    </source>
</evidence>
<evidence type="ECO:0000313" key="13">
    <source>
        <dbReference type="Proteomes" id="UP000186922"/>
    </source>
</evidence>
<proteinExistence type="inferred from homology"/>
<organism evidence="12 13">
    <name type="scientific">Ramazzottius varieornatus</name>
    <name type="common">Water bear</name>
    <name type="synonym">Tardigrade</name>
    <dbReference type="NCBI Taxonomy" id="947166"/>
    <lineage>
        <taxon>Eukaryota</taxon>
        <taxon>Metazoa</taxon>
        <taxon>Ecdysozoa</taxon>
        <taxon>Tardigrada</taxon>
        <taxon>Eutardigrada</taxon>
        <taxon>Parachela</taxon>
        <taxon>Hypsibioidea</taxon>
        <taxon>Ramazzottiidae</taxon>
        <taxon>Ramazzottius</taxon>
    </lineage>
</organism>
<gene>
    <name evidence="12" type="primary">RvY_04857-1</name>
    <name evidence="12" type="synonym">RvY_04857.1</name>
    <name evidence="12" type="ORF">RvY_04857</name>
</gene>
<keyword evidence="3" id="KW-0813">Transport</keyword>
<feature type="transmembrane region" description="Helical" evidence="11">
    <location>
        <begin position="585"/>
        <end position="602"/>
    </location>
</feature>
<keyword evidence="9 11" id="KW-0472">Membrane</keyword>
<feature type="transmembrane region" description="Helical" evidence="11">
    <location>
        <begin position="232"/>
        <end position="253"/>
    </location>
</feature>
<feature type="transmembrane region" description="Helical" evidence="11">
    <location>
        <begin position="193"/>
        <end position="212"/>
    </location>
</feature>
<sequence>MGSPAIFRKNLEVDEPLFRYVRKAPIVRSASEYFEDVHEDIGPATPLRPPNKPIPKPVILDKEPADPTLRNLRGSSSNEAGRDRSMDYLWRNLSCLYCLVAIVLGTAFALSEIIALEVTPFYYQGFHIYLYGLSLLFLMTVYTSNCWRRRTRAHVTPRCLQLSTSRERDRGDVDSPMNNEEMEGYSVRQTGSFYLRAGALLFGIGAMLYSSLELGQGIEMHLLQHVHHCHQEFFNFTSVFRLLFYFYQLYFIFVNTRVRRGRLGALARFGLMHMLATNICIWLGVLIDETRHELETAVFDPETIRPPGYHDPFPHNHTIQLPHNSSIGDFHSKKLFYYAKAARVAFASFLNASDISSPSCRTATSLGQILQYLNPVLYPCIVESSLISAALIYIRWQNLDLDRKTVLENVQDGIRQKAKKTHMQYRVDCEGATIGLFFGTGLVLLTMISMILFFVWIWNPEDFYYRTAVLQANCLEILLYSTTLIAVVLAFWRIRSLKFECESGSRLDDTLLVISQMGSYVLPAYIIISVHHTLSKEPTWEGITGIVAACLETLQSTIQTLFLLDATRRVTTNAKHVERKPGRQLVTFLLVCNVSLWAIDSLEAWRQQLYPQQLTFYGTAAWTMITRASMPLMIFYRFHSSVCLSEVWKSAYKCKNPSTSDVAV</sequence>
<evidence type="ECO:0000256" key="9">
    <source>
        <dbReference type="ARBA" id="ARBA00023136"/>
    </source>
</evidence>
<keyword evidence="13" id="KW-1185">Reference proteome</keyword>
<keyword evidence="6" id="KW-0375">Hydrogen ion transport</keyword>
<keyword evidence="8" id="KW-0406">Ion transport</keyword>
<feature type="transmembrane region" description="Helical" evidence="11">
    <location>
        <begin position="432"/>
        <end position="458"/>
    </location>
</feature>
<feature type="transmembrane region" description="Helical" evidence="11">
    <location>
        <begin position="511"/>
        <end position="530"/>
    </location>
</feature>
<dbReference type="Pfam" id="PF03189">
    <property type="entry name" value="Otopetrin"/>
    <property type="match status" value="1"/>
</dbReference>
<dbReference type="InterPro" id="IPR004878">
    <property type="entry name" value="Otopetrin"/>
</dbReference>
<feature type="transmembrane region" description="Helical" evidence="11">
    <location>
        <begin position="470"/>
        <end position="491"/>
    </location>
</feature>
<reference evidence="12 13" key="1">
    <citation type="journal article" date="2016" name="Nat. Commun.">
        <title>Extremotolerant tardigrade genome and improved radiotolerance of human cultured cells by tardigrade-unique protein.</title>
        <authorList>
            <person name="Hashimoto T."/>
            <person name="Horikawa D.D."/>
            <person name="Saito Y."/>
            <person name="Kuwahara H."/>
            <person name="Kozuka-Hata H."/>
            <person name="Shin-I T."/>
            <person name="Minakuchi Y."/>
            <person name="Ohishi K."/>
            <person name="Motoyama A."/>
            <person name="Aizu T."/>
            <person name="Enomoto A."/>
            <person name="Kondo K."/>
            <person name="Tanaka S."/>
            <person name="Hara Y."/>
            <person name="Koshikawa S."/>
            <person name="Sagara H."/>
            <person name="Miura T."/>
            <person name="Yokobori S."/>
            <person name="Miyagawa K."/>
            <person name="Suzuki Y."/>
            <person name="Kubo T."/>
            <person name="Oyama M."/>
            <person name="Kohara Y."/>
            <person name="Fujiyama A."/>
            <person name="Arakawa K."/>
            <person name="Katayama T."/>
            <person name="Toyoda A."/>
            <person name="Kunieda T."/>
        </authorList>
    </citation>
    <scope>NUCLEOTIDE SEQUENCE [LARGE SCALE GENOMIC DNA]</scope>
    <source>
        <strain evidence="12 13">YOKOZUNA-1</strain>
    </source>
</reference>
<accession>A0A1D1UWJ9</accession>
<comment type="subcellular location">
    <subcellularLocation>
        <location evidence="1">Cell membrane</location>
        <topology evidence="1">Multi-pass membrane protein</topology>
    </subcellularLocation>
</comment>
<evidence type="ECO:0000256" key="7">
    <source>
        <dbReference type="ARBA" id="ARBA00022989"/>
    </source>
</evidence>
<keyword evidence="10" id="KW-0407">Ion channel</keyword>
<evidence type="ECO:0000256" key="2">
    <source>
        <dbReference type="ARBA" id="ARBA00006513"/>
    </source>
</evidence>
<evidence type="ECO:0000256" key="8">
    <source>
        <dbReference type="ARBA" id="ARBA00023065"/>
    </source>
</evidence>
<dbReference type="STRING" id="947166.A0A1D1UWJ9"/>
<evidence type="ECO:0008006" key="14">
    <source>
        <dbReference type="Google" id="ProtNLM"/>
    </source>
</evidence>
<protein>
    <recommendedName>
        <fullName evidence="14">Otopetrin</fullName>
    </recommendedName>
</protein>
<keyword evidence="5 11" id="KW-0812">Transmembrane</keyword>
<evidence type="ECO:0000313" key="12">
    <source>
        <dbReference type="EMBL" id="GAU92825.1"/>
    </source>
</evidence>